<gene>
    <name evidence="2" type="ORF">SEVIR_2G019600v2</name>
</gene>
<evidence type="ECO:0000256" key="1">
    <source>
        <dbReference type="SAM" id="MobiDB-lite"/>
    </source>
</evidence>
<dbReference type="Gramene" id="TKW30196">
    <property type="protein sequence ID" value="TKW30196"/>
    <property type="gene ID" value="SEVIR_2G019600v2"/>
</dbReference>
<dbReference type="AlphaFoldDB" id="A0A4V6DAJ8"/>
<evidence type="ECO:0000313" key="3">
    <source>
        <dbReference type="Proteomes" id="UP000298652"/>
    </source>
</evidence>
<dbReference type="PANTHER" id="PTHR33018">
    <property type="entry name" value="OS10G0338966 PROTEIN-RELATED"/>
    <property type="match status" value="1"/>
</dbReference>
<dbReference type="PANTHER" id="PTHR33018:SF19">
    <property type="entry name" value="OS12G0558775 PROTEIN"/>
    <property type="match status" value="1"/>
</dbReference>
<name>A0A4V6DAJ8_SETVI</name>
<organism evidence="2 3">
    <name type="scientific">Setaria viridis</name>
    <name type="common">Green bristlegrass</name>
    <name type="synonym">Setaria italica subsp. viridis</name>
    <dbReference type="NCBI Taxonomy" id="4556"/>
    <lineage>
        <taxon>Eukaryota</taxon>
        <taxon>Viridiplantae</taxon>
        <taxon>Streptophyta</taxon>
        <taxon>Embryophyta</taxon>
        <taxon>Tracheophyta</taxon>
        <taxon>Spermatophyta</taxon>
        <taxon>Magnoliopsida</taxon>
        <taxon>Liliopsida</taxon>
        <taxon>Poales</taxon>
        <taxon>Poaceae</taxon>
        <taxon>PACMAD clade</taxon>
        <taxon>Panicoideae</taxon>
        <taxon>Panicodae</taxon>
        <taxon>Paniceae</taxon>
        <taxon>Cenchrinae</taxon>
        <taxon>Setaria</taxon>
    </lineage>
</organism>
<protein>
    <submittedName>
        <fullName evidence="2">Uncharacterized protein</fullName>
    </submittedName>
</protein>
<feature type="compositionally biased region" description="Basic and acidic residues" evidence="1">
    <location>
        <begin position="204"/>
        <end position="213"/>
    </location>
</feature>
<feature type="region of interest" description="Disordered" evidence="1">
    <location>
        <begin position="167"/>
        <end position="213"/>
    </location>
</feature>
<dbReference type="Proteomes" id="UP000298652">
    <property type="component" value="Chromosome 2"/>
</dbReference>
<evidence type="ECO:0000313" key="2">
    <source>
        <dbReference type="EMBL" id="TKW30196.1"/>
    </source>
</evidence>
<accession>A0A4V6DAJ8</accession>
<proteinExistence type="predicted"/>
<sequence length="213" mass="24163">MQKKGLFKTNRERDQLTATIGIAGHFGRVRGMSSILPWGKAFQNNQASYKKWDRYKKDLEENMRDTAKQELIDSAGSIANVRYPIDDIQVNTPCRLVMPYVTKRNKFREVATGMAVTTHVFPKEPLLEYFWVQVVTVLDESCELDIPIDEGIEVLNIVLNNASLETSQPSDERVDDVPIIDPTSPSPPSPSPQRLVIPRMVSTYDHKPPSTEF</sequence>
<reference evidence="2" key="1">
    <citation type="submission" date="2019-03" db="EMBL/GenBank/DDBJ databases">
        <title>WGS assembly of Setaria viridis.</title>
        <authorList>
            <person name="Huang P."/>
            <person name="Jenkins J."/>
            <person name="Grimwood J."/>
            <person name="Barry K."/>
            <person name="Healey A."/>
            <person name="Mamidi S."/>
            <person name="Sreedasyam A."/>
            <person name="Shu S."/>
            <person name="Feldman M."/>
            <person name="Wu J."/>
            <person name="Yu Y."/>
            <person name="Chen C."/>
            <person name="Johnson J."/>
            <person name="Rokhsar D."/>
            <person name="Baxter I."/>
            <person name="Schmutz J."/>
            <person name="Brutnell T."/>
            <person name="Kellogg E."/>
        </authorList>
    </citation>
    <scope>NUCLEOTIDE SEQUENCE [LARGE SCALE GENOMIC DNA]</scope>
</reference>
<keyword evidence="3" id="KW-1185">Reference proteome</keyword>
<dbReference type="EMBL" id="CM016553">
    <property type="protein sequence ID" value="TKW30196.1"/>
    <property type="molecule type" value="Genomic_DNA"/>
</dbReference>